<dbReference type="InterPro" id="IPR011701">
    <property type="entry name" value="MFS"/>
</dbReference>
<dbReference type="InterPro" id="IPR036259">
    <property type="entry name" value="MFS_trans_sf"/>
</dbReference>
<keyword evidence="2" id="KW-1003">Cell membrane</keyword>
<dbReference type="GO" id="GO:0005886">
    <property type="term" value="C:plasma membrane"/>
    <property type="evidence" value="ECO:0007669"/>
    <property type="project" value="UniProtKB-SubCell"/>
</dbReference>
<comment type="subcellular location">
    <subcellularLocation>
        <location evidence="1">Cell membrane</location>
        <topology evidence="1">Multi-pass membrane protein</topology>
    </subcellularLocation>
</comment>
<evidence type="ECO:0000256" key="2">
    <source>
        <dbReference type="ARBA" id="ARBA00022475"/>
    </source>
</evidence>
<feature type="transmembrane region" description="Helical" evidence="6">
    <location>
        <begin position="267"/>
        <end position="286"/>
    </location>
</feature>
<feature type="transmembrane region" description="Helical" evidence="6">
    <location>
        <begin position="177"/>
        <end position="195"/>
    </location>
</feature>
<organism evidence="7 8">
    <name type="scientific">Candidatus Fusicatenibacter merdavium</name>
    <dbReference type="NCBI Taxonomy" id="2838600"/>
    <lineage>
        <taxon>Bacteria</taxon>
        <taxon>Bacillati</taxon>
        <taxon>Bacillota</taxon>
        <taxon>Clostridia</taxon>
        <taxon>Lachnospirales</taxon>
        <taxon>Lachnospiraceae</taxon>
        <taxon>Fusicatenibacter</taxon>
    </lineage>
</organism>
<evidence type="ECO:0000256" key="1">
    <source>
        <dbReference type="ARBA" id="ARBA00004651"/>
    </source>
</evidence>
<evidence type="ECO:0000313" key="7">
    <source>
        <dbReference type="EMBL" id="HIX76121.1"/>
    </source>
</evidence>
<keyword evidence="4 6" id="KW-1133">Transmembrane helix</keyword>
<feature type="transmembrane region" description="Helical" evidence="6">
    <location>
        <begin position="332"/>
        <end position="352"/>
    </location>
</feature>
<keyword evidence="5 6" id="KW-0472">Membrane</keyword>
<dbReference type="GO" id="GO:0022857">
    <property type="term" value="F:transmembrane transporter activity"/>
    <property type="evidence" value="ECO:0007669"/>
    <property type="project" value="InterPro"/>
</dbReference>
<proteinExistence type="predicted"/>
<evidence type="ECO:0000256" key="6">
    <source>
        <dbReference type="SAM" id="Phobius"/>
    </source>
</evidence>
<feature type="transmembrane region" description="Helical" evidence="6">
    <location>
        <begin position="395"/>
        <end position="413"/>
    </location>
</feature>
<reference evidence="7" key="1">
    <citation type="journal article" date="2021" name="PeerJ">
        <title>Extensive microbial diversity within the chicken gut microbiome revealed by metagenomics and culture.</title>
        <authorList>
            <person name="Gilroy R."/>
            <person name="Ravi A."/>
            <person name="Getino M."/>
            <person name="Pursley I."/>
            <person name="Horton D.L."/>
            <person name="Alikhan N.F."/>
            <person name="Baker D."/>
            <person name="Gharbi K."/>
            <person name="Hall N."/>
            <person name="Watson M."/>
            <person name="Adriaenssens E.M."/>
            <person name="Foster-Nyarko E."/>
            <person name="Jarju S."/>
            <person name="Secka A."/>
            <person name="Antonio M."/>
            <person name="Oren A."/>
            <person name="Chaudhuri R.R."/>
            <person name="La Ragione R."/>
            <person name="Hildebrand F."/>
            <person name="Pallen M.J."/>
        </authorList>
    </citation>
    <scope>NUCLEOTIDE SEQUENCE</scope>
    <source>
        <strain evidence="7">CHK183-1962</strain>
    </source>
</reference>
<feature type="transmembrane region" description="Helical" evidence="6">
    <location>
        <begin position="56"/>
        <end position="77"/>
    </location>
</feature>
<evidence type="ECO:0000256" key="4">
    <source>
        <dbReference type="ARBA" id="ARBA00022989"/>
    </source>
</evidence>
<dbReference type="PANTHER" id="PTHR23513:SF6">
    <property type="entry name" value="MAJOR FACILITATOR SUPERFAMILY ASSOCIATED DOMAIN-CONTAINING PROTEIN"/>
    <property type="match status" value="1"/>
</dbReference>
<dbReference type="Pfam" id="PF07690">
    <property type="entry name" value="MFS_1"/>
    <property type="match status" value="1"/>
</dbReference>
<gene>
    <name evidence="7" type="ORF">H9734_00765</name>
</gene>
<accession>A0A9D2BH92</accession>
<feature type="transmembrane region" description="Helical" evidence="6">
    <location>
        <begin position="364"/>
        <end position="389"/>
    </location>
</feature>
<comment type="caution">
    <text evidence="7">The sequence shown here is derived from an EMBL/GenBank/DDBJ whole genome shotgun (WGS) entry which is preliminary data.</text>
</comment>
<dbReference type="Proteomes" id="UP000886890">
    <property type="component" value="Unassembled WGS sequence"/>
</dbReference>
<dbReference type="SUPFAM" id="SSF103473">
    <property type="entry name" value="MFS general substrate transporter"/>
    <property type="match status" value="1"/>
</dbReference>
<dbReference type="PANTHER" id="PTHR23513">
    <property type="entry name" value="INTEGRAL MEMBRANE EFFLUX PROTEIN-RELATED"/>
    <property type="match status" value="1"/>
</dbReference>
<name>A0A9D2BH92_9FIRM</name>
<evidence type="ECO:0000256" key="3">
    <source>
        <dbReference type="ARBA" id="ARBA00022692"/>
    </source>
</evidence>
<dbReference type="CDD" id="cd06173">
    <property type="entry name" value="MFS_MefA_like"/>
    <property type="match status" value="1"/>
</dbReference>
<reference evidence="7" key="2">
    <citation type="submission" date="2021-04" db="EMBL/GenBank/DDBJ databases">
        <authorList>
            <person name="Gilroy R."/>
        </authorList>
    </citation>
    <scope>NUCLEOTIDE SEQUENCE</scope>
    <source>
        <strain evidence="7">CHK183-1962</strain>
    </source>
</reference>
<dbReference type="AlphaFoldDB" id="A0A9D2BH92"/>
<evidence type="ECO:0000313" key="8">
    <source>
        <dbReference type="Proteomes" id="UP000886890"/>
    </source>
</evidence>
<dbReference type="Gene3D" id="1.20.1250.20">
    <property type="entry name" value="MFS general substrate transporter like domains"/>
    <property type="match status" value="1"/>
</dbReference>
<protein>
    <submittedName>
        <fullName evidence="7">MFS transporter</fullName>
    </submittedName>
</protein>
<feature type="transmembrane region" description="Helical" evidence="6">
    <location>
        <begin position="298"/>
        <end position="320"/>
    </location>
</feature>
<dbReference type="EMBL" id="DXEK01000010">
    <property type="protein sequence ID" value="HIX76121.1"/>
    <property type="molecule type" value="Genomic_DNA"/>
</dbReference>
<feature type="transmembrane region" description="Helical" evidence="6">
    <location>
        <begin position="20"/>
        <end position="44"/>
    </location>
</feature>
<evidence type="ECO:0000256" key="5">
    <source>
        <dbReference type="ARBA" id="ARBA00023136"/>
    </source>
</evidence>
<keyword evidence="3 6" id="KW-0812">Transmembrane</keyword>
<feature type="transmembrane region" description="Helical" evidence="6">
    <location>
        <begin position="234"/>
        <end position="255"/>
    </location>
</feature>
<sequence length="427" mass="45783">MSNIIADTVKKRRVFQNRNYILLVLANIVNRFGDSVDSIVFTWLTYSLTGSAAFSALVYAANKLPTVFLQPVAGALLERRKKKNVMVVTDLLRALLVGYILLRLFTGLPTPVEMLIFTFLISTVEAFRQPAGSSILPMIVEKEQYAEAVSYQSGCSSAAELVGLGAGALLIGSVGNTGAVLIDVITFMLSALLLSGMKTNETEDRDGEKFSSGKLFRELSDGIGVVRTDHTMRYLVILAVMLNALLVPYNSLQAAMTKEILHSGEKILSLVGVTLSLGMIVGSLLYPTIAKHISKRQMLLVSSLLLGTLYLGTVVIGTVFSSPAGVYFAEGILTFLVGAGVALLNTFANVSVVQKCDRNYLTRLSGLLGSASAAATPLMSLIVSATVGIISTTNFFLISGILTLLVCLCLFNAKIMPGEFTEKEILP</sequence>